<evidence type="ECO:0000256" key="3">
    <source>
        <dbReference type="ARBA" id="ARBA00015902"/>
    </source>
</evidence>
<evidence type="ECO:0000256" key="5">
    <source>
        <dbReference type="SAM" id="MobiDB-lite"/>
    </source>
</evidence>
<evidence type="ECO:0000256" key="4">
    <source>
        <dbReference type="ARBA" id="ARBA00022447"/>
    </source>
</evidence>
<sequence length="424" mass="46062">MATTSSKRILILGAPKSGKLTLLKELTGSLPSTLASASATVEEPASSITDPLTTTTASAPPAEDDDKTAETAETETDSLRPSHAGLSHNLHLKTKYYETHVPVWIDEYHHPPSSPSLSSPSSSAGIKDWATAFSSIEAQEVVDALGAIIVTFRKPTDAKQVADLRARMVREIEHVHGALVKQYKRKTAALEIKSAAAAGFEEEDEDEDDDEFDFIDFDGICLAVAVPSASQPSLSSATSAVELEAEDWEVAFQPFGFEFVDLEKSGRNDYGELLGLARIREALETYGWGDNEDGEARRRRDGYEAFDDDDFDDSEPVVARRGNGAGGKDEDGEEGDPEFDRELREMQMEMAALHFAIDGAAGGEDGDGEGGSEEGKGAIPDNDIEEIERIMQRMKEVRAQGDGLPLEERRKLADQLANDLLRLI</sequence>
<feature type="compositionally biased region" description="Acidic residues" evidence="5">
    <location>
        <begin position="304"/>
        <end position="315"/>
    </location>
</feature>
<dbReference type="InterPro" id="IPR034627">
    <property type="entry name" value="Irc6"/>
</dbReference>
<dbReference type="PANTHER" id="PTHR28043:SF1">
    <property type="entry name" value="INCREASED RECOMBINATION CENTERS PROTEIN 6"/>
    <property type="match status" value="1"/>
</dbReference>
<organism evidence="6 7">
    <name type="scientific">Myxozyma melibiosi</name>
    <dbReference type="NCBI Taxonomy" id="54550"/>
    <lineage>
        <taxon>Eukaryota</taxon>
        <taxon>Fungi</taxon>
        <taxon>Dikarya</taxon>
        <taxon>Ascomycota</taxon>
        <taxon>Saccharomycotina</taxon>
        <taxon>Lipomycetes</taxon>
        <taxon>Lipomycetales</taxon>
        <taxon>Lipomycetaceae</taxon>
        <taxon>Myxozyma</taxon>
    </lineage>
</organism>
<comment type="caution">
    <text evidence="6">The sequence shown here is derived from an EMBL/GenBank/DDBJ whole genome shotgun (WGS) entry which is preliminary data.</text>
</comment>
<feature type="region of interest" description="Disordered" evidence="5">
    <location>
        <begin position="33"/>
        <end position="85"/>
    </location>
</feature>
<evidence type="ECO:0000313" key="7">
    <source>
        <dbReference type="Proteomes" id="UP001498771"/>
    </source>
</evidence>
<dbReference type="PANTHER" id="PTHR28043">
    <property type="entry name" value="INCREASED RECOMBINATION CENTERS PROTEIN 6"/>
    <property type="match status" value="1"/>
</dbReference>
<dbReference type="Proteomes" id="UP001498771">
    <property type="component" value="Unassembled WGS sequence"/>
</dbReference>
<dbReference type="Pfam" id="PF10199">
    <property type="entry name" value="Adaptin_binding"/>
    <property type="match status" value="1"/>
</dbReference>
<evidence type="ECO:0000256" key="2">
    <source>
        <dbReference type="ARBA" id="ARBA00007973"/>
    </source>
</evidence>
<keyword evidence="4" id="KW-0160">Chromosomal rearrangement</keyword>
<dbReference type="EMBL" id="JBBJBU010000005">
    <property type="protein sequence ID" value="KAK7205425.1"/>
    <property type="molecule type" value="Genomic_DNA"/>
</dbReference>
<evidence type="ECO:0000256" key="1">
    <source>
        <dbReference type="ARBA" id="ARBA00002976"/>
    </source>
</evidence>
<feature type="compositionally biased region" description="Low complexity" evidence="5">
    <location>
        <begin position="33"/>
        <end position="61"/>
    </location>
</feature>
<accession>A0ABR1F6F5</accession>
<dbReference type="Gene3D" id="3.40.50.11960">
    <property type="match status" value="1"/>
</dbReference>
<proteinExistence type="inferred from homology"/>
<comment type="similarity">
    <text evidence="2">Belongs to the IRC6 family.</text>
</comment>
<evidence type="ECO:0000313" key="6">
    <source>
        <dbReference type="EMBL" id="KAK7205425.1"/>
    </source>
</evidence>
<feature type="region of interest" description="Disordered" evidence="5">
    <location>
        <begin position="304"/>
        <end position="338"/>
    </location>
</feature>
<gene>
    <name evidence="6" type="ORF">BZA70DRAFT_289350</name>
</gene>
<name>A0ABR1F6F5_9ASCO</name>
<comment type="function">
    <text evidence="1">Involved in gross chromosomal rearrangements (GCRs) and telomere healing.</text>
</comment>
<feature type="compositionally biased region" description="Acidic residues" evidence="5">
    <location>
        <begin position="62"/>
        <end position="76"/>
    </location>
</feature>
<feature type="region of interest" description="Disordered" evidence="5">
    <location>
        <begin position="359"/>
        <end position="383"/>
    </location>
</feature>
<keyword evidence="7" id="KW-1185">Reference proteome</keyword>
<reference evidence="6 7" key="1">
    <citation type="submission" date="2024-03" db="EMBL/GenBank/DDBJ databases">
        <title>Genome-scale model development and genomic sequencing of the oleaginous clade Lipomyces.</title>
        <authorList>
            <consortium name="Lawrence Berkeley National Laboratory"/>
            <person name="Czajka J.J."/>
            <person name="Han Y."/>
            <person name="Kim J."/>
            <person name="Mondo S.J."/>
            <person name="Hofstad B.A."/>
            <person name="Robles A."/>
            <person name="Haridas S."/>
            <person name="Riley R."/>
            <person name="LaButti K."/>
            <person name="Pangilinan J."/>
            <person name="Andreopoulos W."/>
            <person name="Lipzen A."/>
            <person name="Yan J."/>
            <person name="Wang M."/>
            <person name="Ng V."/>
            <person name="Grigoriev I.V."/>
            <person name="Spatafora J.W."/>
            <person name="Magnuson J.K."/>
            <person name="Baker S.E."/>
            <person name="Pomraning K.R."/>
        </authorList>
    </citation>
    <scope>NUCLEOTIDE SEQUENCE [LARGE SCALE GENOMIC DNA]</scope>
    <source>
        <strain evidence="6 7">Phaff 52-87</strain>
    </source>
</reference>
<dbReference type="RefSeq" id="XP_064768458.1">
    <property type="nucleotide sequence ID" value="XM_064914102.1"/>
</dbReference>
<dbReference type="GeneID" id="90039614"/>
<protein>
    <recommendedName>
        <fullName evidence="3">Increased recombination centers protein 6</fullName>
    </recommendedName>
</protein>